<dbReference type="InParanoid" id="A0A6J2Y164"/>
<feature type="compositionally biased region" description="Basic and acidic residues" evidence="1">
    <location>
        <begin position="148"/>
        <end position="170"/>
    </location>
</feature>
<feature type="region of interest" description="Disordered" evidence="1">
    <location>
        <begin position="146"/>
        <end position="170"/>
    </location>
</feature>
<gene>
    <name evidence="4" type="primary">LOC115882918</name>
</gene>
<dbReference type="Proteomes" id="UP000504635">
    <property type="component" value="Unplaced"/>
</dbReference>
<evidence type="ECO:0000259" key="2">
    <source>
        <dbReference type="Pfam" id="PF25273"/>
    </source>
</evidence>
<dbReference type="PANTHER" id="PTHR10773">
    <property type="entry name" value="DNA-DIRECTED RNA POLYMERASES I, II, AND III SUBUNIT RPABC2"/>
    <property type="match status" value="1"/>
</dbReference>
<dbReference type="KEGG" id="soy:115882918"/>
<evidence type="ECO:0000313" key="3">
    <source>
        <dbReference type="Proteomes" id="UP000504635"/>
    </source>
</evidence>
<evidence type="ECO:0000256" key="1">
    <source>
        <dbReference type="SAM" id="MobiDB-lite"/>
    </source>
</evidence>
<reference evidence="4" key="1">
    <citation type="submission" date="2025-08" db="UniProtKB">
        <authorList>
            <consortium name="RefSeq"/>
        </authorList>
    </citation>
    <scope>IDENTIFICATION</scope>
    <source>
        <tissue evidence="4">Gonads</tissue>
    </source>
</reference>
<accession>A0A6J2Y164</accession>
<evidence type="ECO:0000313" key="4">
    <source>
        <dbReference type="RefSeq" id="XP_030757046.1"/>
    </source>
</evidence>
<dbReference type="RefSeq" id="XP_030757046.1">
    <property type="nucleotide sequence ID" value="XM_030901186.1"/>
</dbReference>
<proteinExistence type="predicted"/>
<name>A0A6J2Y164_SITOR</name>
<feature type="compositionally biased region" description="Low complexity" evidence="1">
    <location>
        <begin position="233"/>
        <end position="250"/>
    </location>
</feature>
<feature type="compositionally biased region" description="Basic residues" evidence="1">
    <location>
        <begin position="254"/>
        <end position="264"/>
    </location>
</feature>
<sequence length="731" mass="84194">MVKYRGGRSQRIMDACRRLSFESGTHSVQHTVDEQTLNLISLPEPCSVEIPAKRTDINADEIPVSKPVSNEYHTSYNSLDNPGDDGSVLLSVEMDEQLVEDIYIQDDHPSGSYKDEIDIEVLTVSGEGVEIAQHNATIKENYIQSEHSMSEHDNKRDDETKETLSDENRTHTFNLKNPKKLDINKNLGNLENYDKDVTTHDGSIGIENPGMEVEVNNHKLDDNVERDPDYIASGNSDDSIRSSNSQSNNIKPYAVKKVRQRKSNRNLGKTYLTARGKTVPSRILKPLRDNCRNKCKNVLSDKIRNTIFEEYWSLGSHDRRVAFIAGLVGIQEKNITRKKIEGRPTKNRINTYKYKFIIHGEEISVCKTCFCNTLGETEKFITCAMQNKLSSISGITHEDLRGKAAPPHKTPQYKIDEVIKHINSFPAYKSHYSRRHSNKKYLSSELNINIMYKLYCEEYREKPVSLNIYSRLFHTLDLKFKKPKNDTCTKCDTFAAREKYAEHENEKMQYRRELEEHQIAADKAYNSKQIDKQKGLLDNSCVTYAFDLQQVLPTPFLTTNKMFYLRQLSTYNLTVHNCINGKSSHFMWPECTGSRGANEIASCLYRFLKDIPNGIEHAIFYSDTCGGQNKNINVISMFQYSIHLHPTLKIIDHKFLIPGHTHLECDVDHSVIERAKKKTAFEIHVPIDWYQLVRNASKKNYFSVYPMEIEHFYAFSDINTRGPLQKKLILN</sequence>
<dbReference type="GeneID" id="115882918"/>
<protein>
    <submittedName>
        <fullName evidence="4">Uncharacterized protein LOC115882918 isoform X1</fullName>
    </submittedName>
</protein>
<dbReference type="Pfam" id="PF25273">
    <property type="entry name" value="DUF7869"/>
    <property type="match status" value="1"/>
</dbReference>
<dbReference type="OrthoDB" id="6762579at2759"/>
<dbReference type="AlphaFoldDB" id="A0A6J2Y164"/>
<dbReference type="PANTHER" id="PTHR10773:SF19">
    <property type="match status" value="1"/>
</dbReference>
<keyword evidence="3" id="KW-1185">Reference proteome</keyword>
<feature type="domain" description="DUF7869" evidence="2">
    <location>
        <begin position="585"/>
        <end position="679"/>
    </location>
</feature>
<dbReference type="InterPro" id="IPR057191">
    <property type="entry name" value="DUF7869"/>
</dbReference>
<organism evidence="3 4">
    <name type="scientific">Sitophilus oryzae</name>
    <name type="common">Rice weevil</name>
    <name type="synonym">Curculio oryzae</name>
    <dbReference type="NCBI Taxonomy" id="7048"/>
    <lineage>
        <taxon>Eukaryota</taxon>
        <taxon>Metazoa</taxon>
        <taxon>Ecdysozoa</taxon>
        <taxon>Arthropoda</taxon>
        <taxon>Hexapoda</taxon>
        <taxon>Insecta</taxon>
        <taxon>Pterygota</taxon>
        <taxon>Neoptera</taxon>
        <taxon>Endopterygota</taxon>
        <taxon>Coleoptera</taxon>
        <taxon>Polyphaga</taxon>
        <taxon>Cucujiformia</taxon>
        <taxon>Curculionidae</taxon>
        <taxon>Dryophthorinae</taxon>
        <taxon>Sitophilus</taxon>
    </lineage>
</organism>
<feature type="region of interest" description="Disordered" evidence="1">
    <location>
        <begin position="223"/>
        <end position="270"/>
    </location>
</feature>